<dbReference type="EMBL" id="CAJOAY010025493">
    <property type="protein sequence ID" value="CAF4383547.1"/>
    <property type="molecule type" value="Genomic_DNA"/>
</dbReference>
<reference evidence="1" key="1">
    <citation type="submission" date="2021-02" db="EMBL/GenBank/DDBJ databases">
        <authorList>
            <person name="Nowell W R."/>
        </authorList>
    </citation>
    <scope>NUCLEOTIDE SEQUENCE</scope>
</reference>
<evidence type="ECO:0000313" key="2">
    <source>
        <dbReference type="Proteomes" id="UP000663881"/>
    </source>
</evidence>
<proteinExistence type="predicted"/>
<name>A0A820N6I4_9BILA</name>
<evidence type="ECO:0008006" key="3">
    <source>
        <dbReference type="Google" id="ProtNLM"/>
    </source>
</evidence>
<comment type="caution">
    <text evidence="1">The sequence shown here is derived from an EMBL/GenBank/DDBJ whole genome shotgun (WGS) entry which is preliminary data.</text>
</comment>
<gene>
    <name evidence="1" type="ORF">OKA104_LOCUS50488</name>
</gene>
<dbReference type="Proteomes" id="UP000663881">
    <property type="component" value="Unassembled WGS sequence"/>
</dbReference>
<evidence type="ECO:0000313" key="1">
    <source>
        <dbReference type="EMBL" id="CAF4383547.1"/>
    </source>
</evidence>
<sequence>FASNDIAQTVINKLNGLDLGGFRLVVDLLSNQAEPIINLFEQLCATTTTTVTSSNKNDPRLVNVTKW</sequence>
<dbReference type="AlphaFoldDB" id="A0A820N6I4"/>
<organism evidence="1 2">
    <name type="scientific">Adineta steineri</name>
    <dbReference type="NCBI Taxonomy" id="433720"/>
    <lineage>
        <taxon>Eukaryota</taxon>
        <taxon>Metazoa</taxon>
        <taxon>Spiralia</taxon>
        <taxon>Gnathifera</taxon>
        <taxon>Rotifera</taxon>
        <taxon>Eurotatoria</taxon>
        <taxon>Bdelloidea</taxon>
        <taxon>Adinetida</taxon>
        <taxon>Adinetidae</taxon>
        <taxon>Adineta</taxon>
    </lineage>
</organism>
<feature type="non-terminal residue" evidence="1">
    <location>
        <position position="67"/>
    </location>
</feature>
<feature type="non-terminal residue" evidence="1">
    <location>
        <position position="1"/>
    </location>
</feature>
<accession>A0A820N6I4</accession>
<protein>
    <recommendedName>
        <fullName evidence="3">RRM domain-containing protein</fullName>
    </recommendedName>
</protein>